<organism evidence="1 2">
    <name type="scientific">Candidatus Synechococcus calcipolaris G9</name>
    <dbReference type="NCBI Taxonomy" id="1497997"/>
    <lineage>
        <taxon>Bacteria</taxon>
        <taxon>Bacillati</taxon>
        <taxon>Cyanobacteriota</taxon>
        <taxon>Cyanophyceae</taxon>
        <taxon>Synechococcales</taxon>
        <taxon>Synechococcaceae</taxon>
        <taxon>Synechococcus</taxon>
    </lineage>
</organism>
<evidence type="ECO:0000313" key="2">
    <source>
        <dbReference type="Proteomes" id="UP001154265"/>
    </source>
</evidence>
<reference evidence="1" key="2">
    <citation type="submission" date="2022-01" db="EMBL/GenBank/DDBJ databases">
        <authorList>
            <person name="Zivanovic Y."/>
            <person name="Moreira D."/>
            <person name="Lopez-Garcia P."/>
        </authorList>
    </citation>
    <scope>NUCLEOTIDE SEQUENCE</scope>
    <source>
        <strain evidence="1">G9</strain>
    </source>
</reference>
<keyword evidence="2" id="KW-1185">Reference proteome</keyword>
<comment type="caution">
    <text evidence="1">The sequence shown here is derived from an EMBL/GenBank/DDBJ whole genome shotgun (WGS) entry which is preliminary data.</text>
</comment>
<protein>
    <recommendedName>
        <fullName evidence="3">DUF1822 family protein</fullName>
    </recommendedName>
</protein>
<gene>
    <name evidence="1" type="ORF">L3556_14635</name>
</gene>
<reference evidence="1" key="1">
    <citation type="journal article" date="2022" name="Genome Biol. Evol.">
        <title>A New Gene Family Diagnostic for Intracellular Biomineralization of Amorphous Ca Carbonates by Cyanobacteria.</title>
        <authorList>
            <person name="Benzerara K."/>
            <person name="Duprat E."/>
            <person name="Bitard-Feildel T."/>
            <person name="Caumes G."/>
            <person name="Cassier-Chauvat C."/>
            <person name="Chauvat F."/>
            <person name="Dezi M."/>
            <person name="Diop S.I."/>
            <person name="Gaschignard G."/>
            <person name="Gorgen S."/>
            <person name="Gugger M."/>
            <person name="Lopez-Garcia P."/>
            <person name="Millet M."/>
            <person name="Skouri-Panet F."/>
            <person name="Moreira D."/>
            <person name="Callebaut I."/>
        </authorList>
    </citation>
    <scope>NUCLEOTIDE SEQUENCE</scope>
    <source>
        <strain evidence="1">G9</strain>
    </source>
</reference>
<name>A0ABT6F2R7_9SYNE</name>
<sequence>MTFPFAPIVPIGRLELDAALQVLQHCSPHRQRQALPYLLSLYSFLTWWESEGAPRFAQPGLSINNAEPDESDELWDEGYEPAAELSLSTTWCERADVLELVDVADLNVEGIQLSFYPVEDDPDQLKIHCPTFLGVVNADLAVAVHLDRSDRRAALLGFSDRRTLIEHWQKYPPDAQGYGQFPIADLQPIYYLSEQISYLQPLPEVPTDTAPEELQVRKTNINAAQVSAIPELATLIEQLSGTQASFPGRETIAATPASSCEDGEAIARLIQAFQGYAQDHDGANLTSLSDLGSV</sequence>
<dbReference type="RefSeq" id="WP_277868082.1">
    <property type="nucleotide sequence ID" value="NZ_JAKKUT010000008.1"/>
</dbReference>
<accession>A0ABT6F2R7</accession>
<evidence type="ECO:0000313" key="1">
    <source>
        <dbReference type="EMBL" id="MDG2992157.1"/>
    </source>
</evidence>
<proteinExistence type="predicted"/>
<evidence type="ECO:0008006" key="3">
    <source>
        <dbReference type="Google" id="ProtNLM"/>
    </source>
</evidence>
<dbReference type="EMBL" id="JAKKUT010000008">
    <property type="protein sequence ID" value="MDG2992157.1"/>
    <property type="molecule type" value="Genomic_DNA"/>
</dbReference>
<dbReference type="Proteomes" id="UP001154265">
    <property type="component" value="Unassembled WGS sequence"/>
</dbReference>